<dbReference type="EMBL" id="CP014692">
    <property type="protein sequence ID" value="AQS84295.1"/>
    <property type="molecule type" value="Genomic_DNA"/>
</dbReference>
<sequence>MIALSRPSGSLIAGLFLALTLGGTSSFARSVSSTCDNSSFVQAQQAFENGGQKQDVPVHICGQVVAVSEKAKHTRSGWHGYFYVNVGQGISIRVVSNLDEINAPEWPWVRDGDMADIVGRYYYDSPRRQGIDWTHKGTGGSWDIPGYVIINGKRFD</sequence>
<evidence type="ECO:0008006" key="3">
    <source>
        <dbReference type="Google" id="ProtNLM"/>
    </source>
</evidence>
<dbReference type="KEGG" id="aace:A0U92_05340"/>
<evidence type="ECO:0000313" key="1">
    <source>
        <dbReference type="EMBL" id="AQS84295.1"/>
    </source>
</evidence>
<dbReference type="Pfam" id="PF11948">
    <property type="entry name" value="DUF3465"/>
    <property type="match status" value="1"/>
</dbReference>
<evidence type="ECO:0000313" key="2">
    <source>
        <dbReference type="Proteomes" id="UP000188937"/>
    </source>
</evidence>
<accession>A0A1U9KER5</accession>
<dbReference type="Proteomes" id="UP000188937">
    <property type="component" value="Chromosome"/>
</dbReference>
<dbReference type="OrthoDB" id="7268072at2"/>
<dbReference type="InterPro" id="IPR021856">
    <property type="entry name" value="DUF3465"/>
</dbReference>
<name>A0A1U9KER5_ACEAC</name>
<organism evidence="1 2">
    <name type="scientific">Acetobacter aceti</name>
    <dbReference type="NCBI Taxonomy" id="435"/>
    <lineage>
        <taxon>Bacteria</taxon>
        <taxon>Pseudomonadati</taxon>
        <taxon>Pseudomonadota</taxon>
        <taxon>Alphaproteobacteria</taxon>
        <taxon>Acetobacterales</taxon>
        <taxon>Acetobacteraceae</taxon>
        <taxon>Acetobacter</taxon>
        <taxon>Acetobacter subgen. Acetobacter</taxon>
    </lineage>
</organism>
<dbReference type="RefSeq" id="WP_077812337.1">
    <property type="nucleotide sequence ID" value="NZ_CP014692.1"/>
</dbReference>
<keyword evidence="2" id="KW-1185">Reference proteome</keyword>
<dbReference type="AlphaFoldDB" id="A0A1U9KER5"/>
<proteinExistence type="predicted"/>
<reference evidence="1 2" key="1">
    <citation type="submission" date="2016-03" db="EMBL/GenBank/DDBJ databases">
        <title>Acetic acid bacteria sequencing.</title>
        <authorList>
            <person name="Brandt J."/>
            <person name="Jakob F."/>
            <person name="Vogel R.F."/>
        </authorList>
    </citation>
    <scope>NUCLEOTIDE SEQUENCE [LARGE SCALE GENOMIC DNA]</scope>
    <source>
        <strain evidence="1 2">TMW2.1153</strain>
    </source>
</reference>
<protein>
    <recommendedName>
        <fullName evidence="3">DUF3465 domain-containing protein</fullName>
    </recommendedName>
</protein>
<gene>
    <name evidence="1" type="ORF">A0U92_05340</name>
</gene>